<dbReference type="RefSeq" id="WP_054521775.1">
    <property type="nucleotide sequence ID" value="NZ_LGKO01000005.1"/>
</dbReference>
<dbReference type="InterPro" id="IPR036388">
    <property type="entry name" value="WH-like_DNA-bd_sf"/>
</dbReference>
<evidence type="ECO:0000259" key="4">
    <source>
        <dbReference type="PROSITE" id="PS50949"/>
    </source>
</evidence>
<dbReference type="SUPFAM" id="SSF46785">
    <property type="entry name" value="Winged helix' DNA-binding domain"/>
    <property type="match status" value="1"/>
</dbReference>
<dbReference type="GO" id="GO:0000062">
    <property type="term" value="F:fatty-acyl-CoA binding"/>
    <property type="evidence" value="ECO:0007669"/>
    <property type="project" value="InterPro"/>
</dbReference>
<dbReference type="PROSITE" id="PS50949">
    <property type="entry name" value="HTH_GNTR"/>
    <property type="match status" value="1"/>
</dbReference>
<dbReference type="Pfam" id="PF07840">
    <property type="entry name" value="FadR_C"/>
    <property type="match status" value="1"/>
</dbReference>
<name>A0A0P6XTH2_9CHLR</name>
<protein>
    <recommendedName>
        <fullName evidence="4">HTH gntR-type domain-containing protein</fullName>
    </recommendedName>
</protein>
<reference evidence="5 6" key="1">
    <citation type="submission" date="2015-07" db="EMBL/GenBank/DDBJ databases">
        <title>Whole genome sequence of Thermanaerothrix daxensis DSM 23592.</title>
        <authorList>
            <person name="Hemp J."/>
            <person name="Ward L.M."/>
            <person name="Pace L.A."/>
            <person name="Fischer W.W."/>
        </authorList>
    </citation>
    <scope>NUCLEOTIDE SEQUENCE [LARGE SCALE GENOMIC DNA]</scope>
    <source>
        <strain evidence="5 6">GNS-1</strain>
    </source>
</reference>
<dbReference type="GO" id="GO:0003677">
    <property type="term" value="F:DNA binding"/>
    <property type="evidence" value="ECO:0007669"/>
    <property type="project" value="UniProtKB-KW"/>
</dbReference>
<feature type="domain" description="HTH gntR-type" evidence="4">
    <location>
        <begin position="8"/>
        <end position="76"/>
    </location>
</feature>
<dbReference type="PRINTS" id="PR00035">
    <property type="entry name" value="HTHGNTR"/>
</dbReference>
<dbReference type="InterPro" id="IPR036390">
    <property type="entry name" value="WH_DNA-bd_sf"/>
</dbReference>
<evidence type="ECO:0000313" key="6">
    <source>
        <dbReference type="Proteomes" id="UP000050544"/>
    </source>
</evidence>
<evidence type="ECO:0000256" key="2">
    <source>
        <dbReference type="ARBA" id="ARBA00023125"/>
    </source>
</evidence>
<dbReference type="Proteomes" id="UP000050544">
    <property type="component" value="Unassembled WGS sequence"/>
</dbReference>
<dbReference type="CDD" id="cd07377">
    <property type="entry name" value="WHTH_GntR"/>
    <property type="match status" value="1"/>
</dbReference>
<keyword evidence="3" id="KW-0804">Transcription</keyword>
<dbReference type="AlphaFoldDB" id="A0A0P6XTH2"/>
<dbReference type="Gene3D" id="1.20.120.530">
    <property type="entry name" value="GntR ligand-binding domain-like"/>
    <property type="match status" value="1"/>
</dbReference>
<dbReference type="InterPro" id="IPR000524">
    <property type="entry name" value="Tscrpt_reg_HTH_GntR"/>
</dbReference>
<keyword evidence="2" id="KW-0238">DNA-binding</keyword>
<dbReference type="NCBIfam" id="NF003444">
    <property type="entry name" value="PRK04984.1"/>
    <property type="match status" value="1"/>
</dbReference>
<dbReference type="SMART" id="SM00345">
    <property type="entry name" value="HTH_GNTR"/>
    <property type="match status" value="1"/>
</dbReference>
<gene>
    <name evidence="5" type="ORF">SE15_08940</name>
</gene>
<keyword evidence="6" id="KW-1185">Reference proteome</keyword>
<dbReference type="GO" id="GO:0003700">
    <property type="term" value="F:DNA-binding transcription factor activity"/>
    <property type="evidence" value="ECO:0007669"/>
    <property type="project" value="InterPro"/>
</dbReference>
<dbReference type="GO" id="GO:0019217">
    <property type="term" value="P:regulation of fatty acid metabolic process"/>
    <property type="evidence" value="ECO:0007669"/>
    <property type="project" value="InterPro"/>
</dbReference>
<dbReference type="SMART" id="SM00895">
    <property type="entry name" value="FCD"/>
    <property type="match status" value="1"/>
</dbReference>
<dbReference type="InterPro" id="IPR008920">
    <property type="entry name" value="TF_FadR/GntR_C"/>
</dbReference>
<evidence type="ECO:0000256" key="3">
    <source>
        <dbReference type="ARBA" id="ARBA00023163"/>
    </source>
</evidence>
<dbReference type="SUPFAM" id="SSF48008">
    <property type="entry name" value="GntR ligand-binding domain-like"/>
    <property type="match status" value="1"/>
</dbReference>
<dbReference type="InterPro" id="IPR028374">
    <property type="entry name" value="FadR_C"/>
</dbReference>
<dbReference type="STRING" id="869279.SE15_08940"/>
<dbReference type="Gene3D" id="1.10.10.10">
    <property type="entry name" value="Winged helix-like DNA-binding domain superfamily/Winged helix DNA-binding domain"/>
    <property type="match status" value="1"/>
</dbReference>
<dbReference type="PANTHER" id="PTHR43537:SF52">
    <property type="entry name" value="FATTY ACID METABOLISM REGULATOR PROTEIN"/>
    <property type="match status" value="1"/>
</dbReference>
<organism evidence="5 6">
    <name type="scientific">Thermanaerothrix daxensis</name>
    <dbReference type="NCBI Taxonomy" id="869279"/>
    <lineage>
        <taxon>Bacteria</taxon>
        <taxon>Bacillati</taxon>
        <taxon>Chloroflexota</taxon>
        <taxon>Anaerolineae</taxon>
        <taxon>Anaerolineales</taxon>
        <taxon>Anaerolineaceae</taxon>
        <taxon>Thermanaerothrix</taxon>
    </lineage>
</organism>
<sequence>MDWLPPPPRPAEIAENRLIEAILTGTFPPGSTLPNERDLAARLGITRPTLREALQRLARDGWIEIHHGKPTRVRDYWREGNLNILSALINHPEALPPTFIPDLLQVRVLLTPAYCRLAFERARGEVEALLETLCGVPDEADAFASADWQLHHTLTVLSGNPVFTLILNGFRELYLSMARRYFARAAARARSRAYYEGLLEYARQNQPDAAEALTRAVMLESIRLWEATVRNGNSAL</sequence>
<dbReference type="EMBL" id="LGKO01000005">
    <property type="protein sequence ID" value="KPL82317.1"/>
    <property type="molecule type" value="Genomic_DNA"/>
</dbReference>
<proteinExistence type="predicted"/>
<dbReference type="InterPro" id="IPR011711">
    <property type="entry name" value="GntR_C"/>
</dbReference>
<accession>A0A0P6XTH2</accession>
<evidence type="ECO:0000313" key="5">
    <source>
        <dbReference type="EMBL" id="KPL82317.1"/>
    </source>
</evidence>
<comment type="caution">
    <text evidence="5">The sequence shown here is derived from an EMBL/GenBank/DDBJ whole genome shotgun (WGS) entry which is preliminary data.</text>
</comment>
<dbReference type="PANTHER" id="PTHR43537">
    <property type="entry name" value="TRANSCRIPTIONAL REGULATOR, GNTR FAMILY"/>
    <property type="match status" value="1"/>
</dbReference>
<dbReference type="OrthoDB" id="155424at2"/>
<evidence type="ECO:0000256" key="1">
    <source>
        <dbReference type="ARBA" id="ARBA00023015"/>
    </source>
</evidence>
<dbReference type="Pfam" id="PF00392">
    <property type="entry name" value="GntR"/>
    <property type="match status" value="1"/>
</dbReference>
<keyword evidence="1" id="KW-0805">Transcription regulation</keyword>